<gene>
    <name evidence="2" type="ORF">M8A51_15295</name>
</gene>
<proteinExistence type="predicted"/>
<feature type="transmembrane region" description="Helical" evidence="1">
    <location>
        <begin position="107"/>
        <end position="126"/>
    </location>
</feature>
<evidence type="ECO:0000313" key="2">
    <source>
        <dbReference type="EMBL" id="MCM5680890.1"/>
    </source>
</evidence>
<feature type="transmembrane region" description="Helical" evidence="1">
    <location>
        <begin position="73"/>
        <end position="95"/>
    </location>
</feature>
<feature type="transmembrane region" description="Helical" evidence="1">
    <location>
        <begin position="37"/>
        <end position="61"/>
    </location>
</feature>
<organism evidence="2 3">
    <name type="scientific">Caldimonas mangrovi</name>
    <dbReference type="NCBI Taxonomy" id="2944811"/>
    <lineage>
        <taxon>Bacteria</taxon>
        <taxon>Pseudomonadati</taxon>
        <taxon>Pseudomonadota</taxon>
        <taxon>Betaproteobacteria</taxon>
        <taxon>Burkholderiales</taxon>
        <taxon>Sphaerotilaceae</taxon>
        <taxon>Caldimonas</taxon>
    </lineage>
</organism>
<keyword evidence="1" id="KW-0812">Transmembrane</keyword>
<dbReference type="Proteomes" id="UP001165541">
    <property type="component" value="Unassembled WGS sequence"/>
</dbReference>
<accession>A0ABT0YQ75</accession>
<protein>
    <submittedName>
        <fullName evidence="2">Uncharacterized protein</fullName>
    </submittedName>
</protein>
<reference evidence="2" key="1">
    <citation type="submission" date="2022-05" db="EMBL/GenBank/DDBJ databases">
        <title>Schlegelella sp. nov., isolated from mangrove soil.</title>
        <authorList>
            <person name="Liu Y."/>
            <person name="Ge X."/>
            <person name="Liu W."/>
        </authorList>
    </citation>
    <scope>NUCLEOTIDE SEQUENCE</scope>
    <source>
        <strain evidence="2">S2-27</strain>
    </source>
</reference>
<comment type="caution">
    <text evidence="2">The sequence shown here is derived from an EMBL/GenBank/DDBJ whole genome shotgun (WGS) entry which is preliminary data.</text>
</comment>
<keyword evidence="1" id="KW-0472">Membrane</keyword>
<keyword evidence="3" id="KW-1185">Reference proteome</keyword>
<evidence type="ECO:0000313" key="3">
    <source>
        <dbReference type="Proteomes" id="UP001165541"/>
    </source>
</evidence>
<name>A0ABT0YQ75_9BURK</name>
<sequence length="131" mass="13668">MNSQPPILALFVAVAGLGMSLRIPIERQIDTQASSKEASLAGLCGALIGMSLVPGLVWGAVYATSGHVHEGVGAAYFLPLSLLLFPIAIVAVKCFERAGAFGTKRFTWLLVTLGVSAALLIAPYLAMRAVN</sequence>
<dbReference type="EMBL" id="JAMKFE010000008">
    <property type="protein sequence ID" value="MCM5680890.1"/>
    <property type="molecule type" value="Genomic_DNA"/>
</dbReference>
<evidence type="ECO:0000256" key="1">
    <source>
        <dbReference type="SAM" id="Phobius"/>
    </source>
</evidence>
<keyword evidence="1" id="KW-1133">Transmembrane helix</keyword>
<feature type="transmembrane region" description="Helical" evidence="1">
    <location>
        <begin position="6"/>
        <end position="25"/>
    </location>
</feature>
<dbReference type="RefSeq" id="WP_251779331.1">
    <property type="nucleotide sequence ID" value="NZ_JAMKFE010000008.1"/>
</dbReference>